<feature type="transmembrane region" description="Helical" evidence="5">
    <location>
        <begin position="433"/>
        <end position="453"/>
    </location>
</feature>
<evidence type="ECO:0000256" key="3">
    <source>
        <dbReference type="ARBA" id="ARBA00022989"/>
    </source>
</evidence>
<dbReference type="Gramene" id="EES10631">
    <property type="protein sequence ID" value="EES10631"/>
    <property type="gene ID" value="SORBI_3006G052100"/>
</dbReference>
<evidence type="ECO:0000256" key="1">
    <source>
        <dbReference type="ARBA" id="ARBA00004141"/>
    </source>
</evidence>
<proteinExistence type="predicted"/>
<dbReference type="eggNOG" id="ENOG502QRB8">
    <property type="taxonomic scope" value="Eukaryota"/>
</dbReference>
<dbReference type="CDD" id="cd17354">
    <property type="entry name" value="MFS_Mch1p_like"/>
    <property type="match status" value="1"/>
</dbReference>
<dbReference type="InterPro" id="IPR036259">
    <property type="entry name" value="MFS_trans_sf"/>
</dbReference>
<dbReference type="EMBL" id="CM000765">
    <property type="protein sequence ID" value="EES10631.1"/>
    <property type="molecule type" value="Genomic_DNA"/>
</dbReference>
<gene>
    <name evidence="8" type="ORF">SORBI_3006G052100</name>
</gene>
<feature type="transmembrane region" description="Helical" evidence="5">
    <location>
        <begin position="82"/>
        <end position="100"/>
    </location>
</feature>
<dbReference type="Pfam" id="PF23262">
    <property type="entry name" value="NFD4_C"/>
    <property type="match status" value="1"/>
</dbReference>
<feature type="domain" description="NFD4 C-terminal" evidence="7">
    <location>
        <begin position="363"/>
        <end position="522"/>
    </location>
</feature>
<keyword evidence="4 5" id="KW-0472">Membrane</keyword>
<dbReference type="Pfam" id="PF06813">
    <property type="entry name" value="Nodulin-like"/>
    <property type="match status" value="1"/>
</dbReference>
<feature type="domain" description="Nodulin-like" evidence="6">
    <location>
        <begin position="17"/>
        <end position="264"/>
    </location>
</feature>
<evidence type="ECO:0000259" key="6">
    <source>
        <dbReference type="Pfam" id="PF06813"/>
    </source>
</evidence>
<evidence type="ECO:0000313" key="9">
    <source>
        <dbReference type="Proteomes" id="UP000000768"/>
    </source>
</evidence>
<dbReference type="PANTHER" id="PTHR21576:SF109">
    <property type="entry name" value="MAJOR FACILITATOR SUPERFAMILY PROTEIN"/>
    <property type="match status" value="1"/>
</dbReference>
<dbReference type="PANTHER" id="PTHR21576">
    <property type="entry name" value="UNCHARACTERIZED NODULIN-LIKE PROTEIN"/>
    <property type="match status" value="1"/>
</dbReference>
<protein>
    <submittedName>
        <fullName evidence="8">Uncharacterized protein</fullName>
    </submittedName>
</protein>
<evidence type="ECO:0000259" key="7">
    <source>
        <dbReference type="Pfam" id="PF23262"/>
    </source>
</evidence>
<feature type="transmembrane region" description="Helical" evidence="5">
    <location>
        <begin position="20"/>
        <end position="43"/>
    </location>
</feature>
<evidence type="ECO:0000256" key="2">
    <source>
        <dbReference type="ARBA" id="ARBA00022692"/>
    </source>
</evidence>
<evidence type="ECO:0000256" key="4">
    <source>
        <dbReference type="ARBA" id="ARBA00023136"/>
    </source>
</evidence>
<feature type="transmembrane region" description="Helical" evidence="5">
    <location>
        <begin position="557"/>
        <end position="579"/>
    </location>
</feature>
<feature type="transmembrane region" description="Helical" evidence="5">
    <location>
        <begin position="393"/>
        <end position="412"/>
    </location>
</feature>
<feature type="transmembrane region" description="Helical" evidence="5">
    <location>
        <begin position="244"/>
        <end position="268"/>
    </location>
</feature>
<dbReference type="Gene3D" id="1.20.1250.20">
    <property type="entry name" value="MFS general substrate transporter like domains"/>
    <property type="match status" value="1"/>
</dbReference>
<dbReference type="InterPro" id="IPR010658">
    <property type="entry name" value="Nodulin-like"/>
</dbReference>
<evidence type="ECO:0000313" key="8">
    <source>
        <dbReference type="EMBL" id="EES10631.1"/>
    </source>
</evidence>
<organism evidence="8 9">
    <name type="scientific">Sorghum bicolor</name>
    <name type="common">Sorghum</name>
    <name type="synonym">Sorghum vulgare</name>
    <dbReference type="NCBI Taxonomy" id="4558"/>
    <lineage>
        <taxon>Eukaryota</taxon>
        <taxon>Viridiplantae</taxon>
        <taxon>Streptophyta</taxon>
        <taxon>Embryophyta</taxon>
        <taxon>Tracheophyta</taxon>
        <taxon>Spermatophyta</taxon>
        <taxon>Magnoliopsida</taxon>
        <taxon>Liliopsida</taxon>
        <taxon>Poales</taxon>
        <taxon>Poaceae</taxon>
        <taxon>PACMAD clade</taxon>
        <taxon>Panicoideae</taxon>
        <taxon>Andropogonodae</taxon>
        <taxon>Andropogoneae</taxon>
        <taxon>Sorghinae</taxon>
        <taxon>Sorghum</taxon>
    </lineage>
</organism>
<sequence>MAMGKLGEKVRAFWRNRWLVFVGAMWMQSMAGTTYIFGAISPVVKARLGYDQRQVAALGVAKNLGGCLGLLAGTLSATWPPWALLAIGAAQNFAGYGWLWLVVDGKAPALPLWLMCVVIFIGTNGQTYMITASLVTSIQNFPKSRGPTVGILKGFMGLTSAILTQVYTVLNTPDHAALIFMVAVGPSLVAVGLMFVIRPVGGHRQVRPSDKNSFMFIYTVCLLIASYLVGAMLVQDFLQPSYDVIVFLTVILFVLLISPITIPVILSLTPEKAQHLMEDGLLSEPLTGEASTSQQKEDQPEVILSEVEEEKSKETDSLPPSERRKRIAELQAKLVEAAARGGVRIKRRPHRGDNFTLMQAFVKADFWLIWLSLLLGSGSGLTVMDNLGQMSQAIGYKNAHIFVSLMSIWNFLGRVGGGYFSEIIVREHKYPRHIALTVCQIVMAVGHVLFAMAWPGTMYIASLLVGLGYGAHWAIVPAAVSELFGVQHFGAMYNFLILANPAGSFIFSELIVSNFYEHEAEKQAHQHQMSALLSPRLLRNTGFLADGPLKCEGPACFFFSSLIMSVFCAVAAGLSLLVVHRTKQVYPRLYSSVRT</sequence>
<comment type="subcellular location">
    <subcellularLocation>
        <location evidence="1">Membrane</location>
        <topology evidence="1">Multi-pass membrane protein</topology>
    </subcellularLocation>
</comment>
<feature type="transmembrane region" description="Helical" evidence="5">
    <location>
        <begin position="112"/>
        <end position="138"/>
    </location>
</feature>
<feature type="transmembrane region" description="Helical" evidence="5">
    <location>
        <begin position="459"/>
        <end position="480"/>
    </location>
</feature>
<keyword evidence="9" id="KW-1185">Reference proteome</keyword>
<evidence type="ECO:0000256" key="5">
    <source>
        <dbReference type="SAM" id="Phobius"/>
    </source>
</evidence>
<dbReference type="SUPFAM" id="SSF103473">
    <property type="entry name" value="MFS general substrate transporter"/>
    <property type="match status" value="2"/>
</dbReference>
<dbReference type="Proteomes" id="UP000000768">
    <property type="component" value="Chromosome 6"/>
</dbReference>
<dbReference type="STRING" id="4558.C5YET1"/>
<dbReference type="GO" id="GO:0016020">
    <property type="term" value="C:membrane"/>
    <property type="evidence" value="ECO:0000318"/>
    <property type="project" value="GO_Central"/>
</dbReference>
<dbReference type="OMA" id="VCCMTVL"/>
<dbReference type="AlphaFoldDB" id="C5YET1"/>
<keyword evidence="2 5" id="KW-0812">Transmembrane</keyword>
<reference evidence="9" key="2">
    <citation type="journal article" date="2018" name="Plant J.">
        <title>The Sorghum bicolor reference genome: improved assembly, gene annotations, a transcriptome atlas, and signatures of genome organization.</title>
        <authorList>
            <person name="McCormick R.F."/>
            <person name="Truong S.K."/>
            <person name="Sreedasyam A."/>
            <person name="Jenkins J."/>
            <person name="Shu S."/>
            <person name="Sims D."/>
            <person name="Kennedy M."/>
            <person name="Amirebrahimi M."/>
            <person name="Weers B.D."/>
            <person name="McKinley B."/>
            <person name="Mattison A."/>
            <person name="Morishige D.T."/>
            <person name="Grimwood J."/>
            <person name="Schmutz J."/>
            <person name="Mullet J.E."/>
        </authorList>
    </citation>
    <scope>NUCLEOTIDE SEQUENCE [LARGE SCALE GENOMIC DNA]</scope>
    <source>
        <strain evidence="9">cv. BTx623</strain>
    </source>
</reference>
<dbReference type="KEGG" id="sbi:8070829"/>
<dbReference type="InParanoid" id="C5YET1"/>
<dbReference type="InterPro" id="IPR056555">
    <property type="entry name" value="NFD4_C"/>
</dbReference>
<keyword evidence="3 5" id="KW-1133">Transmembrane helix</keyword>
<feature type="transmembrane region" description="Helical" evidence="5">
    <location>
        <begin position="492"/>
        <end position="512"/>
    </location>
</feature>
<dbReference type="HOGENOM" id="CLU_021715_1_0_1"/>
<feature type="transmembrane region" description="Helical" evidence="5">
    <location>
        <begin position="176"/>
        <end position="196"/>
    </location>
</feature>
<accession>C5YET1</accession>
<feature type="transmembrane region" description="Helical" evidence="5">
    <location>
        <begin position="216"/>
        <end position="238"/>
    </location>
</feature>
<name>C5YET1_SORBI</name>
<dbReference type="OrthoDB" id="410267at2759"/>
<reference evidence="8 9" key="1">
    <citation type="journal article" date="2009" name="Nature">
        <title>The Sorghum bicolor genome and the diversification of grasses.</title>
        <authorList>
            <person name="Paterson A.H."/>
            <person name="Bowers J.E."/>
            <person name="Bruggmann R."/>
            <person name="Dubchak I."/>
            <person name="Grimwood J."/>
            <person name="Gundlach H."/>
            <person name="Haberer G."/>
            <person name="Hellsten U."/>
            <person name="Mitros T."/>
            <person name="Poliakov A."/>
            <person name="Schmutz J."/>
            <person name="Spannagl M."/>
            <person name="Tang H."/>
            <person name="Wang X."/>
            <person name="Wicker T."/>
            <person name="Bharti A.K."/>
            <person name="Chapman J."/>
            <person name="Feltus F.A."/>
            <person name="Gowik U."/>
            <person name="Grigoriev I.V."/>
            <person name="Lyons E."/>
            <person name="Maher C.A."/>
            <person name="Martis M."/>
            <person name="Narechania A."/>
            <person name="Otillar R.P."/>
            <person name="Penning B.W."/>
            <person name="Salamov A.A."/>
            <person name="Wang Y."/>
            <person name="Zhang L."/>
            <person name="Carpita N.C."/>
            <person name="Freeling M."/>
            <person name="Gingle A.R."/>
            <person name="Hash C.T."/>
            <person name="Keller B."/>
            <person name="Klein P."/>
            <person name="Kresovich S."/>
            <person name="McCann M.C."/>
            <person name="Ming R."/>
            <person name="Peterson D.G."/>
            <person name="Mehboob-ur-Rahman"/>
            <person name="Ware D."/>
            <person name="Westhoff P."/>
            <person name="Mayer K.F."/>
            <person name="Messing J."/>
            <person name="Rokhsar D.S."/>
        </authorList>
    </citation>
    <scope>NUCLEOTIDE SEQUENCE [LARGE SCALE GENOMIC DNA]</scope>
    <source>
        <strain evidence="9">cv. BTx623</strain>
    </source>
</reference>